<feature type="transmembrane region" description="Helical" evidence="1">
    <location>
        <begin position="36"/>
        <end position="54"/>
    </location>
</feature>
<sequence length="225" mass="24667">MKTKKFSIRVLAEIAIFAAIAYVLDLFQGIWFKGVWPNGGSIGIAMVPIFVIAYRRGLLPGLLCGLIVGTVQMSGGVYAVTGKNFTNEFMQVMAPFIQVSLDYVLAYFLVGFAGAFAALYAKGKDFKTKLIWIIVGTVIGGTLKFLAHFAAGYFWLNTSKPFAGIDSGSMLFSFVYNGTYCIPNIILCTTIMIIIAKIAPFLLDVDYKKEAESIEEDNDNEVQQA</sequence>
<dbReference type="RefSeq" id="WP_119016155.1">
    <property type="nucleotide sequence ID" value="NZ_QXEV01000008.1"/>
</dbReference>
<dbReference type="Pfam" id="PF09515">
    <property type="entry name" value="Thia_YuaJ"/>
    <property type="match status" value="1"/>
</dbReference>
<proteinExistence type="predicted"/>
<evidence type="ECO:0000313" key="3">
    <source>
        <dbReference type="Proteomes" id="UP000266506"/>
    </source>
</evidence>
<feature type="transmembrane region" description="Helical" evidence="1">
    <location>
        <begin position="61"/>
        <end position="81"/>
    </location>
</feature>
<dbReference type="Proteomes" id="UP000266506">
    <property type="component" value="Unassembled WGS sequence"/>
</dbReference>
<evidence type="ECO:0000256" key="1">
    <source>
        <dbReference type="SAM" id="Phobius"/>
    </source>
</evidence>
<reference evidence="2 3" key="1">
    <citation type="submission" date="2018-08" db="EMBL/GenBank/DDBJ databases">
        <title>Genomic Encyclopedia of Archaeal and Bacterial Type Strains, Phase II (KMG-II): from individual species to whole genera.</title>
        <authorList>
            <person name="Goeker M."/>
        </authorList>
    </citation>
    <scope>NUCLEOTIDE SEQUENCE [LARGE SCALE GENOMIC DNA]</scope>
    <source>
        <strain evidence="2 3">ATCC 27112</strain>
    </source>
</reference>
<feature type="transmembrane region" description="Helical" evidence="1">
    <location>
        <begin position="101"/>
        <end position="121"/>
    </location>
</feature>
<keyword evidence="1" id="KW-0812">Transmembrane</keyword>
<feature type="transmembrane region" description="Helical" evidence="1">
    <location>
        <begin position="175"/>
        <end position="199"/>
    </location>
</feature>
<evidence type="ECO:0000313" key="2">
    <source>
        <dbReference type="EMBL" id="RIA75972.1"/>
    </source>
</evidence>
<accession>A0A397RS07</accession>
<protein>
    <submittedName>
        <fullName evidence="2">Thiamine transporter</fullName>
    </submittedName>
</protein>
<name>A0A397RS07_9MOLU</name>
<feature type="transmembrane region" description="Helical" evidence="1">
    <location>
        <begin position="7"/>
        <end position="24"/>
    </location>
</feature>
<comment type="caution">
    <text evidence="2">The sequence shown here is derived from an EMBL/GenBank/DDBJ whole genome shotgun (WGS) entry which is preliminary data.</text>
</comment>
<dbReference type="EMBL" id="QXEV01000008">
    <property type="protein sequence ID" value="RIA75972.1"/>
    <property type="molecule type" value="Genomic_DNA"/>
</dbReference>
<dbReference type="InParanoid" id="A0A397RS07"/>
<dbReference type="AlphaFoldDB" id="A0A397RS07"/>
<dbReference type="GO" id="GO:0015234">
    <property type="term" value="F:thiamine transmembrane transporter activity"/>
    <property type="evidence" value="ECO:0007669"/>
    <property type="project" value="InterPro"/>
</dbReference>
<organism evidence="2 3">
    <name type="scientific">Anaeroplasma bactoclasticum</name>
    <dbReference type="NCBI Taxonomy" id="2088"/>
    <lineage>
        <taxon>Bacteria</taxon>
        <taxon>Bacillati</taxon>
        <taxon>Mycoplasmatota</taxon>
        <taxon>Mollicutes</taxon>
        <taxon>Anaeroplasmatales</taxon>
        <taxon>Anaeroplasmataceae</taxon>
        <taxon>Anaeroplasma</taxon>
    </lineage>
</organism>
<dbReference type="GO" id="GO:0005886">
    <property type="term" value="C:plasma membrane"/>
    <property type="evidence" value="ECO:0007669"/>
    <property type="project" value="InterPro"/>
</dbReference>
<dbReference type="Gene3D" id="1.10.1760.20">
    <property type="match status" value="1"/>
</dbReference>
<dbReference type="InterPro" id="IPR012651">
    <property type="entry name" value="Thia_Transptr_ThiT"/>
</dbReference>
<keyword evidence="1" id="KW-1133">Transmembrane helix</keyword>
<dbReference type="OrthoDB" id="9795813at2"/>
<keyword evidence="1" id="KW-0472">Membrane</keyword>
<feature type="transmembrane region" description="Helical" evidence="1">
    <location>
        <begin position="130"/>
        <end position="155"/>
    </location>
</feature>
<keyword evidence="3" id="KW-1185">Reference proteome</keyword>
<dbReference type="NCBIfam" id="TIGR02357">
    <property type="entry name" value="ECF_ThiT_YuaJ"/>
    <property type="match status" value="1"/>
</dbReference>
<dbReference type="FunCoup" id="A0A397RS07">
    <property type="interactions" value="5"/>
</dbReference>
<gene>
    <name evidence="2" type="ORF">EI71_01008</name>
</gene>